<accession>G5K1Q1</accession>
<dbReference type="GO" id="GO:0016887">
    <property type="term" value="F:ATP hydrolysis activity"/>
    <property type="evidence" value="ECO:0007669"/>
    <property type="project" value="InterPro"/>
</dbReference>
<evidence type="ECO:0000256" key="7">
    <source>
        <dbReference type="ARBA" id="ARBA00022840"/>
    </source>
</evidence>
<dbReference type="GO" id="GO:0005524">
    <property type="term" value="F:ATP binding"/>
    <property type="evidence" value="ECO:0007669"/>
    <property type="project" value="UniProtKB-KW"/>
</dbReference>
<keyword evidence="5" id="KW-0677">Repeat</keyword>
<dbReference type="InterPro" id="IPR003439">
    <property type="entry name" value="ABC_transporter-like_ATP-bd"/>
</dbReference>
<keyword evidence="4" id="KW-1003">Cell membrane</keyword>
<dbReference type="GO" id="GO:0043190">
    <property type="term" value="C:ATP-binding cassette (ABC) transporter complex"/>
    <property type="evidence" value="ECO:0007669"/>
    <property type="project" value="TreeGrafter"/>
</dbReference>
<gene>
    <name evidence="12" type="ORF">STRIC_2309</name>
</gene>
<dbReference type="eggNOG" id="COG1129">
    <property type="taxonomic scope" value="Bacteria"/>
</dbReference>
<organism evidence="12 13">
    <name type="scientific">Streptococcus ictaluri 707-05</name>
    <dbReference type="NCBI Taxonomy" id="764299"/>
    <lineage>
        <taxon>Bacteria</taxon>
        <taxon>Bacillati</taxon>
        <taxon>Bacillota</taxon>
        <taxon>Bacilli</taxon>
        <taxon>Lactobacillales</taxon>
        <taxon>Streptococcaceae</taxon>
        <taxon>Streptococcus</taxon>
    </lineage>
</organism>
<evidence type="ECO:0000259" key="11">
    <source>
        <dbReference type="PROSITE" id="PS50893"/>
    </source>
</evidence>
<dbReference type="CDD" id="cd03225">
    <property type="entry name" value="ABC_cobalt_CbiO_domain1"/>
    <property type="match status" value="1"/>
</dbReference>
<feature type="domain" description="ABC transporter" evidence="11">
    <location>
        <begin position="253"/>
        <end position="466"/>
    </location>
</feature>
<keyword evidence="3" id="KW-0813">Transport</keyword>
<evidence type="ECO:0000256" key="10">
    <source>
        <dbReference type="ARBA" id="ARBA00025157"/>
    </source>
</evidence>
<keyword evidence="9" id="KW-0472">Membrane</keyword>
<dbReference type="Pfam" id="PF00005">
    <property type="entry name" value="ABC_tran"/>
    <property type="match status" value="2"/>
</dbReference>
<reference evidence="12 13" key="1">
    <citation type="journal article" date="2014" name="Int. J. Syst. Evol. Microbiol.">
        <title>Phylogenomics and the dynamic genome evolution of the genus Streptococcus.</title>
        <authorList>
            <consortium name="The Broad Institute Genome Sequencing Platform"/>
            <person name="Richards V.P."/>
            <person name="Palmer S.R."/>
            <person name="Pavinski Bitar P.D."/>
            <person name="Qin X."/>
            <person name="Weinstock G.M."/>
            <person name="Highlander S.K."/>
            <person name="Town C.D."/>
            <person name="Burne R.A."/>
            <person name="Stanhope M.J."/>
        </authorList>
    </citation>
    <scope>NUCLEOTIDE SEQUENCE [LARGE SCALE GENOMIC DNA]</scope>
    <source>
        <strain evidence="12 13">707-05</strain>
    </source>
</reference>
<feature type="domain" description="ABC transporter" evidence="11">
    <location>
        <begin position="6"/>
        <end position="243"/>
    </location>
</feature>
<evidence type="ECO:0000256" key="1">
    <source>
        <dbReference type="ARBA" id="ARBA00004202"/>
    </source>
</evidence>
<dbReference type="PROSITE" id="PS50893">
    <property type="entry name" value="ABC_TRANSPORTER_2"/>
    <property type="match status" value="2"/>
</dbReference>
<keyword evidence="7 12" id="KW-0067">ATP-binding</keyword>
<dbReference type="SUPFAM" id="SSF52540">
    <property type="entry name" value="P-loop containing nucleoside triphosphate hydrolases"/>
    <property type="match status" value="2"/>
</dbReference>
<evidence type="ECO:0000256" key="6">
    <source>
        <dbReference type="ARBA" id="ARBA00022741"/>
    </source>
</evidence>
<keyword evidence="8" id="KW-1278">Translocase</keyword>
<dbReference type="STRING" id="764299.STRIC_2309"/>
<sequence length="475" mass="54055">MSEVLVQCKDLSFTYDGQKNKTLKDLNLELEEGQLIFLTGASGSGKSTFLNLLTGVIPEIIEGNLTGQLSILGQEHLPIHERSRHFSTVFQNPRSQFFTNHVISELVFEMENMAFSQEEMQERLDWLDQSFPIATLSGRTIDCLSSGERQLLALMTALIMQPRLLIFDEPSANLDYGNAMRLRRQLQALKGEGKTILVADHRCFYLKDLIDQVILLDDNRAQVFDSQRSFDKHHTGYGLLNLFDLGDDHRPICRSKDKLFEIQRLSYQSVLEDISLSFYKGEVTTIVGVNGVGKTCLAKLIAKLVTADKGELNLDEQALYLMQDADFQLFGSSCFKELEMTCSDRDKIVSVLKSLRIEHLAHKHPHSLSGGEKQRLQMAIAMLSPSQVIIMDEPTSGLDHQSMLAVAELITRLRKDKCLILISHDYEFIRKTSDRIIYLKDKGVADDFYLEKNAISKLNKIYHEMEAFYETKLEN</sequence>
<dbReference type="PANTHER" id="PTHR43553:SF23">
    <property type="entry name" value="ABC TRANSPORTER ATP-BINDING COMPONENT"/>
    <property type="match status" value="1"/>
</dbReference>
<evidence type="ECO:0000256" key="8">
    <source>
        <dbReference type="ARBA" id="ARBA00022967"/>
    </source>
</evidence>
<evidence type="ECO:0000256" key="2">
    <source>
        <dbReference type="ARBA" id="ARBA00005417"/>
    </source>
</evidence>
<comment type="similarity">
    <text evidence="2">Belongs to the ABC transporter superfamily.</text>
</comment>
<dbReference type="SMART" id="SM00382">
    <property type="entry name" value="AAA"/>
    <property type="match status" value="2"/>
</dbReference>
<dbReference type="GO" id="GO:0042626">
    <property type="term" value="F:ATPase-coupled transmembrane transporter activity"/>
    <property type="evidence" value="ECO:0007669"/>
    <property type="project" value="TreeGrafter"/>
</dbReference>
<dbReference type="InterPro" id="IPR003593">
    <property type="entry name" value="AAA+_ATPase"/>
</dbReference>
<dbReference type="OrthoDB" id="501320at2"/>
<name>G5K1Q1_9STRE</name>
<comment type="subcellular location">
    <subcellularLocation>
        <location evidence="1">Cell membrane</location>
        <topology evidence="1">Peripheral membrane protein</topology>
    </subcellularLocation>
</comment>
<comment type="caution">
    <text evidence="12">The sequence shown here is derived from an EMBL/GenBank/DDBJ whole genome shotgun (WGS) entry which is preliminary data.</text>
</comment>
<dbReference type="InterPro" id="IPR027417">
    <property type="entry name" value="P-loop_NTPase"/>
</dbReference>
<dbReference type="Proteomes" id="UP000003330">
    <property type="component" value="Unassembled WGS sequence"/>
</dbReference>
<dbReference type="PROSITE" id="PS00211">
    <property type="entry name" value="ABC_TRANSPORTER_1"/>
    <property type="match status" value="1"/>
</dbReference>
<evidence type="ECO:0000256" key="3">
    <source>
        <dbReference type="ARBA" id="ARBA00022448"/>
    </source>
</evidence>
<dbReference type="PANTHER" id="PTHR43553">
    <property type="entry name" value="HEAVY METAL TRANSPORTER"/>
    <property type="match status" value="1"/>
</dbReference>
<dbReference type="AlphaFoldDB" id="G5K1Q1"/>
<evidence type="ECO:0000313" key="13">
    <source>
        <dbReference type="Proteomes" id="UP000003330"/>
    </source>
</evidence>
<dbReference type="Gene3D" id="3.40.50.300">
    <property type="entry name" value="P-loop containing nucleotide triphosphate hydrolases"/>
    <property type="match status" value="2"/>
</dbReference>
<keyword evidence="6" id="KW-0547">Nucleotide-binding</keyword>
<dbReference type="InterPro" id="IPR015856">
    <property type="entry name" value="ABC_transpr_CbiO/EcfA_su"/>
</dbReference>
<evidence type="ECO:0000313" key="12">
    <source>
        <dbReference type="EMBL" id="EHI70065.1"/>
    </source>
</evidence>
<dbReference type="InterPro" id="IPR050095">
    <property type="entry name" value="ECF_ABC_transporter_ATP-bd"/>
</dbReference>
<dbReference type="InterPro" id="IPR017871">
    <property type="entry name" value="ABC_transporter-like_CS"/>
</dbReference>
<keyword evidence="13" id="KW-1185">Reference proteome</keyword>
<evidence type="ECO:0000256" key="4">
    <source>
        <dbReference type="ARBA" id="ARBA00022475"/>
    </source>
</evidence>
<evidence type="ECO:0000256" key="5">
    <source>
        <dbReference type="ARBA" id="ARBA00022737"/>
    </source>
</evidence>
<evidence type="ECO:0000256" key="9">
    <source>
        <dbReference type="ARBA" id="ARBA00023136"/>
    </source>
</evidence>
<dbReference type="EMBL" id="AEUX02000005">
    <property type="protein sequence ID" value="EHI70065.1"/>
    <property type="molecule type" value="Genomic_DNA"/>
</dbReference>
<proteinExistence type="inferred from homology"/>
<dbReference type="RefSeq" id="WP_008088210.1">
    <property type="nucleotide sequence ID" value="NZ_AEUX02000005.1"/>
</dbReference>
<comment type="function">
    <text evidence="10">Probably part of an ABC transporter complex. Responsible for energy coupling to the transport system.</text>
</comment>
<protein>
    <submittedName>
        <fullName evidence="12">ABC transporter, ATP-binding protein</fullName>
    </submittedName>
</protein>